<keyword evidence="4" id="KW-1185">Reference proteome</keyword>
<dbReference type="AlphaFoldDB" id="A0AAJ1UC45"/>
<evidence type="ECO:0000313" key="3">
    <source>
        <dbReference type="EMBL" id="MDQ2095158.1"/>
    </source>
</evidence>
<dbReference type="EMBL" id="JANFFA010000003">
    <property type="protein sequence ID" value="MDQ2095158.1"/>
    <property type="molecule type" value="Genomic_DNA"/>
</dbReference>
<dbReference type="InterPro" id="IPR040079">
    <property type="entry name" value="Glutathione_S-Trfase"/>
</dbReference>
<comment type="caution">
    <text evidence="3">The sequence shown here is derived from an EMBL/GenBank/DDBJ whole genome shotgun (WGS) entry which is preliminary data.</text>
</comment>
<dbReference type="Gene3D" id="3.40.30.10">
    <property type="entry name" value="Glutaredoxin"/>
    <property type="match status" value="1"/>
</dbReference>
<reference evidence="3" key="1">
    <citation type="submission" date="2022-07" db="EMBL/GenBank/DDBJ databases">
        <authorList>
            <person name="Otstavnykh N."/>
            <person name="Isaeva M."/>
            <person name="Bystritskaya E."/>
        </authorList>
    </citation>
    <scope>NUCLEOTIDE SEQUENCE</scope>
    <source>
        <strain evidence="3">10Alg 79</strain>
    </source>
</reference>
<dbReference type="InterPro" id="IPR036249">
    <property type="entry name" value="Thioredoxin-like_sf"/>
</dbReference>
<reference evidence="3" key="2">
    <citation type="submission" date="2023-04" db="EMBL/GenBank/DDBJ databases">
        <title>'Rhodoalgimonas zhirmunskyi' gen. nov., isolated from a red alga.</title>
        <authorList>
            <person name="Nedashkovskaya O.I."/>
            <person name="Otstavnykh N.Y."/>
            <person name="Bystritskaya E.P."/>
            <person name="Balabanova L.A."/>
            <person name="Isaeva M.P."/>
        </authorList>
    </citation>
    <scope>NUCLEOTIDE SEQUENCE</scope>
    <source>
        <strain evidence="3">10Alg 79</strain>
    </source>
</reference>
<sequence>MPILHPDNPEITSLKGLHVYHAGISNCSMRVRLALEEKGLAWISHPIDLSTQENNQPWYMAIHPKGLVPAIVHDGIVVTESNDILNYLEETFPEPALVPADPEQAAQTREWVDLAVALHVKAVKTWVYATTGGATKERSGMGHYAKIQPDAELVDFHQKALEGFTAEEIEAARKMLIEVFDRMEARLAKHDYLVGDAQSLADIAWFPQYVIFDMLGFDFRAYPAITGWANRQKARPSYGPAIGAWLPKMPGWLLRTGLKVRQLRRRKSA</sequence>
<feature type="domain" description="GST C-terminal" evidence="2">
    <location>
        <begin position="101"/>
        <end position="258"/>
    </location>
</feature>
<evidence type="ECO:0000313" key="4">
    <source>
        <dbReference type="Proteomes" id="UP001227162"/>
    </source>
</evidence>
<dbReference type="SFLD" id="SFLDG00358">
    <property type="entry name" value="Main_(cytGST)"/>
    <property type="match status" value="1"/>
</dbReference>
<proteinExistence type="predicted"/>
<dbReference type="CDD" id="cd00570">
    <property type="entry name" value="GST_N_family"/>
    <property type="match status" value="1"/>
</dbReference>
<dbReference type="PROSITE" id="PS50404">
    <property type="entry name" value="GST_NTER"/>
    <property type="match status" value="1"/>
</dbReference>
<dbReference type="InterPro" id="IPR010987">
    <property type="entry name" value="Glutathione-S-Trfase_C-like"/>
</dbReference>
<dbReference type="PANTHER" id="PTHR44051:SF8">
    <property type="entry name" value="GLUTATHIONE S-TRANSFERASE GSTA"/>
    <property type="match status" value="1"/>
</dbReference>
<dbReference type="SUPFAM" id="SSF47616">
    <property type="entry name" value="GST C-terminal domain-like"/>
    <property type="match status" value="1"/>
</dbReference>
<dbReference type="InterPro" id="IPR004045">
    <property type="entry name" value="Glutathione_S-Trfase_N"/>
</dbReference>
<evidence type="ECO:0000259" key="2">
    <source>
        <dbReference type="PROSITE" id="PS50405"/>
    </source>
</evidence>
<accession>A0AAJ1UC45</accession>
<dbReference type="Pfam" id="PF00043">
    <property type="entry name" value="GST_C"/>
    <property type="match status" value="1"/>
</dbReference>
<dbReference type="InterPro" id="IPR036282">
    <property type="entry name" value="Glutathione-S-Trfase_C_sf"/>
</dbReference>
<dbReference type="PANTHER" id="PTHR44051">
    <property type="entry name" value="GLUTATHIONE S-TRANSFERASE-RELATED"/>
    <property type="match status" value="1"/>
</dbReference>
<dbReference type="Gene3D" id="1.20.1050.10">
    <property type="match status" value="1"/>
</dbReference>
<organism evidence="3 4">
    <name type="scientific">Rhodalgimonas zhirmunskyi</name>
    <dbReference type="NCBI Taxonomy" id="2964767"/>
    <lineage>
        <taxon>Bacteria</taxon>
        <taxon>Pseudomonadati</taxon>
        <taxon>Pseudomonadota</taxon>
        <taxon>Alphaproteobacteria</taxon>
        <taxon>Rhodobacterales</taxon>
        <taxon>Roseobacteraceae</taxon>
        <taxon>Rhodalgimonas</taxon>
    </lineage>
</organism>
<protein>
    <submittedName>
        <fullName evidence="3">Glutathione S-transferase family protein</fullName>
    </submittedName>
</protein>
<dbReference type="RefSeq" id="WP_317626759.1">
    <property type="nucleotide sequence ID" value="NZ_JANFFA010000003.1"/>
</dbReference>
<evidence type="ECO:0000259" key="1">
    <source>
        <dbReference type="PROSITE" id="PS50404"/>
    </source>
</evidence>
<dbReference type="Proteomes" id="UP001227162">
    <property type="component" value="Unassembled WGS sequence"/>
</dbReference>
<dbReference type="SFLD" id="SFLDS00019">
    <property type="entry name" value="Glutathione_Transferase_(cytos"/>
    <property type="match status" value="1"/>
</dbReference>
<dbReference type="SUPFAM" id="SSF52833">
    <property type="entry name" value="Thioredoxin-like"/>
    <property type="match status" value="1"/>
</dbReference>
<name>A0AAJ1UC45_9RHOB</name>
<dbReference type="PROSITE" id="PS50405">
    <property type="entry name" value="GST_CTER"/>
    <property type="match status" value="1"/>
</dbReference>
<dbReference type="InterPro" id="IPR004046">
    <property type="entry name" value="GST_C"/>
</dbReference>
<feature type="domain" description="GST N-terminal" evidence="1">
    <location>
        <begin position="15"/>
        <end position="96"/>
    </location>
</feature>
<gene>
    <name evidence="3" type="ORF">NOI20_13625</name>
</gene>
<dbReference type="Pfam" id="PF13409">
    <property type="entry name" value="GST_N_2"/>
    <property type="match status" value="1"/>
</dbReference>